<reference evidence="5 6" key="1">
    <citation type="submission" date="2018-11" db="EMBL/GenBank/DDBJ databases">
        <title>Genomic Encyclopedia of Type Strains, Phase IV (KMG-IV): sequencing the most valuable type-strain genomes for metagenomic binning, comparative biology and taxonomic classification.</title>
        <authorList>
            <person name="Goeker M."/>
        </authorList>
    </citation>
    <scope>NUCLEOTIDE SEQUENCE [LARGE SCALE GENOMIC DNA]</scope>
    <source>
        <strain evidence="5 6">DSM 21945</strain>
    </source>
</reference>
<keyword evidence="2" id="KW-0732">Signal</keyword>
<feature type="domain" description="Peptidase M11 gametolysin" evidence="3">
    <location>
        <begin position="250"/>
        <end position="373"/>
    </location>
</feature>
<dbReference type="SUPFAM" id="SSF55486">
    <property type="entry name" value="Metalloproteases ('zincins'), catalytic domain"/>
    <property type="match status" value="1"/>
</dbReference>
<feature type="region of interest" description="Disordered" evidence="1">
    <location>
        <begin position="703"/>
        <end position="724"/>
    </location>
</feature>
<dbReference type="EMBL" id="RJUL01000012">
    <property type="protein sequence ID" value="ROQ19136.1"/>
    <property type="molecule type" value="Genomic_DNA"/>
</dbReference>
<keyword evidence="6" id="KW-1185">Reference proteome</keyword>
<proteinExistence type="predicted"/>
<feature type="compositionally biased region" description="Gly residues" evidence="1">
    <location>
        <begin position="710"/>
        <end position="724"/>
    </location>
</feature>
<dbReference type="InterPro" id="IPR008752">
    <property type="entry name" value="Peptidase_M11"/>
</dbReference>
<dbReference type="AlphaFoldDB" id="A0A3N1P2M9"/>
<evidence type="ECO:0000259" key="4">
    <source>
        <dbReference type="Pfam" id="PF10633"/>
    </source>
</evidence>
<dbReference type="Pfam" id="PF10633">
    <property type="entry name" value="NPCBM_assoc"/>
    <property type="match status" value="1"/>
</dbReference>
<dbReference type="STRING" id="584787.GCA_001247655_01985"/>
<evidence type="ECO:0000256" key="2">
    <source>
        <dbReference type="SAM" id="SignalP"/>
    </source>
</evidence>
<organism evidence="5 6">
    <name type="scientific">Gallaecimonas pentaromativorans</name>
    <dbReference type="NCBI Taxonomy" id="584787"/>
    <lineage>
        <taxon>Bacteria</taxon>
        <taxon>Pseudomonadati</taxon>
        <taxon>Pseudomonadota</taxon>
        <taxon>Gammaproteobacteria</taxon>
        <taxon>Enterobacterales</taxon>
        <taxon>Gallaecimonadaceae</taxon>
        <taxon>Gallaecimonas</taxon>
    </lineage>
</organism>
<evidence type="ECO:0000313" key="6">
    <source>
        <dbReference type="Proteomes" id="UP000268033"/>
    </source>
</evidence>
<gene>
    <name evidence="5" type="ORF">EDC28_11256</name>
</gene>
<evidence type="ECO:0000256" key="1">
    <source>
        <dbReference type="SAM" id="MobiDB-lite"/>
    </source>
</evidence>
<comment type="caution">
    <text evidence="5">The sequence shown here is derived from an EMBL/GenBank/DDBJ whole genome shotgun (WGS) entry which is preliminary data.</text>
</comment>
<accession>A0A3N1P2M9</accession>
<evidence type="ECO:0000259" key="3">
    <source>
        <dbReference type="Pfam" id="PF05548"/>
    </source>
</evidence>
<name>A0A3N1P2M9_9GAMM</name>
<dbReference type="InterPro" id="IPR018905">
    <property type="entry name" value="A-galactase_NEW3"/>
</dbReference>
<sequence>MKRPALSLLSAALLMSATAYGAAPADNARDLTQDLVKLIKNSHANGKAHGLEAKAQARQQALLALADNDPQAAVELLIPAGKQQGLDASVLAYLEQPVAMSGEVQTLVADHEDGSFSHQYLLNTPFGDQIPLKGKGLGKLSGKGEVQLGGAMLGSEMLVDDSNILVMAADGSTTTSNGGTAGASGTVTGEQKTLVVLANFSDDPQQPWTKDAINSLVFGTVNDVIMENAQNKAWLSGDVYGWYTLGVSSSQCDFNTVVPAFKEAASANGVDLSAYSRYVFITPKTSSCGFTGLSTVGGNPAVSLINGQVANWQIITHEMGHGMGLYHAHALECGANVEGSSCTSSEYGDITDPMGKGLALFGARNREALGWLNVTDASNGGVYTLGGYAGTSGYEKAIKIAKGDGTYYYLSYRQPTGLDSSLATANFENGVVFHEVDPSNGNAQYLLDMTPGSGTTNTDFYDPALVAGYSYQSGNVQVDTLSAGGDTAEVSVIASGSSADSCVAKAPSVVLSPGQSPWLAAGSAATYTVSVTNNDSAACATGTVSLAKSLPSGWSATLGASSLSLAPGSSASTTLVVSSASTAVDGFYTVQVSASQHQNSVSSSATYVVDNPASSTNSAPVANNDSATTSGSSVVIAVLSNDTDADGDTLSISSFTQGSKGSVTQSGNNLIYTPARNFKNGDSFSYTVTDGTASASATVTIGVASSSGSTSGGSTGGGGKGRNK</sequence>
<evidence type="ECO:0000313" key="5">
    <source>
        <dbReference type="EMBL" id="ROQ19136.1"/>
    </source>
</evidence>
<dbReference type="RefSeq" id="WP_123422567.1">
    <property type="nucleotide sequence ID" value="NZ_RJUL01000012.1"/>
</dbReference>
<feature type="domain" description="Alpha-galactosidase NEW3" evidence="4">
    <location>
        <begin position="521"/>
        <end position="595"/>
    </location>
</feature>
<protein>
    <submittedName>
        <fullName evidence="5">Alpha-galactosidase-like protein</fullName>
    </submittedName>
</protein>
<dbReference type="Gene3D" id="2.60.40.3440">
    <property type="match status" value="1"/>
</dbReference>
<dbReference type="Pfam" id="PF05548">
    <property type="entry name" value="Peptidase_M11"/>
    <property type="match status" value="1"/>
</dbReference>
<feature type="signal peptide" evidence="2">
    <location>
        <begin position="1"/>
        <end position="21"/>
    </location>
</feature>
<dbReference type="Pfam" id="PF17963">
    <property type="entry name" value="Big_9"/>
    <property type="match status" value="1"/>
</dbReference>
<feature type="chain" id="PRO_5017977493" evidence="2">
    <location>
        <begin position="22"/>
        <end position="724"/>
    </location>
</feature>
<dbReference type="Proteomes" id="UP000268033">
    <property type="component" value="Unassembled WGS sequence"/>
</dbReference>